<gene>
    <name evidence="3" type="ORF">Cflav_PD1182</name>
</gene>
<dbReference type="InterPro" id="IPR025640">
    <property type="entry name" value="GYF_2"/>
</dbReference>
<dbReference type="Pfam" id="PF14237">
    <property type="entry name" value="GYF_2"/>
    <property type="match status" value="1"/>
</dbReference>
<keyword evidence="1" id="KW-0472">Membrane</keyword>
<dbReference type="STRING" id="320771.Cflav_PD1182"/>
<evidence type="ECO:0000313" key="3">
    <source>
        <dbReference type="EMBL" id="EEF58045.1"/>
    </source>
</evidence>
<feature type="transmembrane region" description="Helical" evidence="1">
    <location>
        <begin position="173"/>
        <end position="194"/>
    </location>
</feature>
<protein>
    <recommendedName>
        <fullName evidence="2">GYF domain-containing protein</fullName>
    </recommendedName>
</protein>
<keyword evidence="1" id="KW-1133">Transmembrane helix</keyword>
<feature type="transmembrane region" description="Helical" evidence="1">
    <location>
        <begin position="144"/>
        <end position="166"/>
    </location>
</feature>
<feature type="transmembrane region" description="Helical" evidence="1">
    <location>
        <begin position="100"/>
        <end position="124"/>
    </location>
</feature>
<reference evidence="3 4" key="1">
    <citation type="journal article" date="2011" name="J. Bacteriol.">
        <title>Genome sequence of 'Pedosphaera parvula' Ellin514, an aerobic Verrucomicrobial isolate from pasture soil.</title>
        <authorList>
            <person name="Kant R."/>
            <person name="van Passel M.W."/>
            <person name="Sangwan P."/>
            <person name="Palva A."/>
            <person name="Lucas S."/>
            <person name="Copeland A."/>
            <person name="Lapidus A."/>
            <person name="Glavina Del Rio T."/>
            <person name="Dalin E."/>
            <person name="Tice H."/>
            <person name="Bruce D."/>
            <person name="Goodwin L."/>
            <person name="Pitluck S."/>
            <person name="Chertkov O."/>
            <person name="Larimer F.W."/>
            <person name="Land M.L."/>
            <person name="Hauser L."/>
            <person name="Brettin T.S."/>
            <person name="Detter J.C."/>
            <person name="Han S."/>
            <person name="de Vos W.M."/>
            <person name="Janssen P.H."/>
            <person name="Smidt H."/>
        </authorList>
    </citation>
    <scope>NUCLEOTIDE SEQUENCE [LARGE SCALE GENOMIC DNA]</scope>
    <source>
        <strain evidence="3 4">Ellin514</strain>
    </source>
</reference>
<feature type="domain" description="GYF" evidence="2">
    <location>
        <begin position="11"/>
        <end position="55"/>
    </location>
</feature>
<dbReference type="RefSeq" id="WP_007417927.1">
    <property type="nucleotide sequence ID" value="NZ_ABOX02000051.1"/>
</dbReference>
<feature type="transmembrane region" description="Helical" evidence="1">
    <location>
        <begin position="200"/>
        <end position="217"/>
    </location>
</feature>
<proteinExistence type="predicted"/>
<dbReference type="EMBL" id="ABOX02000051">
    <property type="protein sequence ID" value="EEF58045.1"/>
    <property type="molecule type" value="Genomic_DNA"/>
</dbReference>
<evidence type="ECO:0000256" key="1">
    <source>
        <dbReference type="SAM" id="Phobius"/>
    </source>
</evidence>
<evidence type="ECO:0000313" key="4">
    <source>
        <dbReference type="Proteomes" id="UP000003688"/>
    </source>
</evidence>
<evidence type="ECO:0000259" key="2">
    <source>
        <dbReference type="Pfam" id="PF14237"/>
    </source>
</evidence>
<accession>B9XQ41</accession>
<dbReference type="AlphaFoldDB" id="B9XQ41"/>
<keyword evidence="4" id="KW-1185">Reference proteome</keyword>
<organism evidence="3 4">
    <name type="scientific">Pedosphaera parvula (strain Ellin514)</name>
    <dbReference type="NCBI Taxonomy" id="320771"/>
    <lineage>
        <taxon>Bacteria</taxon>
        <taxon>Pseudomonadati</taxon>
        <taxon>Verrucomicrobiota</taxon>
        <taxon>Pedosphaerae</taxon>
        <taxon>Pedosphaerales</taxon>
        <taxon>Pedosphaeraceae</taxon>
        <taxon>Pedosphaera</taxon>
    </lineage>
</organism>
<keyword evidence="1" id="KW-0812">Transmembrane</keyword>
<dbReference type="OrthoDB" id="192441at2"/>
<dbReference type="Proteomes" id="UP000003688">
    <property type="component" value="Unassembled WGS sequence"/>
</dbReference>
<comment type="caution">
    <text evidence="3">The sequence shown here is derived from an EMBL/GenBank/DDBJ whole genome shotgun (WGS) entry which is preliminary data.</text>
</comment>
<sequence length="239" mass="25602">MESTYTILGADGLQYGPINLNQLKIWISEGRITPTTQVLRSDVNAWHPAAQYTELELAGAAISPVFVSNSGASVITPAIASAAPPSNPALEKQMKSGADWFFWIAGLSLINTGVAVFGGGFRFFLGLGMSLAIDETAKVSGSTVGTVVGLILNLIVVGLFIFFGIFARKRHAWSFITGLVLYSLDSVLVLMFAFRFGVSFLAVAFHGYALFCIFRGLKAANELNAVETQANATTPHVRF</sequence>
<name>B9XQ41_PEDPL</name>